<dbReference type="Proteomes" id="UP000805193">
    <property type="component" value="Unassembled WGS sequence"/>
</dbReference>
<organism evidence="1 2">
    <name type="scientific">Ixodes persulcatus</name>
    <name type="common">Taiga tick</name>
    <dbReference type="NCBI Taxonomy" id="34615"/>
    <lineage>
        <taxon>Eukaryota</taxon>
        <taxon>Metazoa</taxon>
        <taxon>Ecdysozoa</taxon>
        <taxon>Arthropoda</taxon>
        <taxon>Chelicerata</taxon>
        <taxon>Arachnida</taxon>
        <taxon>Acari</taxon>
        <taxon>Parasitiformes</taxon>
        <taxon>Ixodida</taxon>
        <taxon>Ixodoidea</taxon>
        <taxon>Ixodidae</taxon>
        <taxon>Ixodinae</taxon>
        <taxon>Ixodes</taxon>
    </lineage>
</organism>
<gene>
    <name evidence="1" type="ORF">HPB47_016133</name>
</gene>
<evidence type="ECO:0000313" key="2">
    <source>
        <dbReference type="Proteomes" id="UP000805193"/>
    </source>
</evidence>
<evidence type="ECO:0000313" key="1">
    <source>
        <dbReference type="EMBL" id="KAG0440895.1"/>
    </source>
</evidence>
<comment type="caution">
    <text evidence="1">The sequence shown here is derived from an EMBL/GenBank/DDBJ whole genome shotgun (WGS) entry which is preliminary data.</text>
</comment>
<name>A0AC60QRN3_IXOPE</name>
<reference evidence="1 2" key="1">
    <citation type="journal article" date="2020" name="Cell">
        <title>Large-Scale Comparative Analyses of Tick Genomes Elucidate Their Genetic Diversity and Vector Capacities.</title>
        <authorList>
            <consortium name="Tick Genome and Microbiome Consortium (TIGMIC)"/>
            <person name="Jia N."/>
            <person name="Wang J."/>
            <person name="Shi W."/>
            <person name="Du L."/>
            <person name="Sun Y."/>
            <person name="Zhan W."/>
            <person name="Jiang J.F."/>
            <person name="Wang Q."/>
            <person name="Zhang B."/>
            <person name="Ji P."/>
            <person name="Bell-Sakyi L."/>
            <person name="Cui X.M."/>
            <person name="Yuan T.T."/>
            <person name="Jiang B.G."/>
            <person name="Yang W.F."/>
            <person name="Lam T.T."/>
            <person name="Chang Q.C."/>
            <person name="Ding S.J."/>
            <person name="Wang X.J."/>
            <person name="Zhu J.G."/>
            <person name="Ruan X.D."/>
            <person name="Zhao L."/>
            <person name="Wei J.T."/>
            <person name="Ye R.Z."/>
            <person name="Que T.C."/>
            <person name="Du C.H."/>
            <person name="Zhou Y.H."/>
            <person name="Cheng J.X."/>
            <person name="Dai P.F."/>
            <person name="Guo W.B."/>
            <person name="Han X.H."/>
            <person name="Huang E.J."/>
            <person name="Li L.F."/>
            <person name="Wei W."/>
            <person name="Gao Y.C."/>
            <person name="Liu J.Z."/>
            <person name="Shao H.Z."/>
            <person name="Wang X."/>
            <person name="Wang C.C."/>
            <person name="Yang T.C."/>
            <person name="Huo Q.B."/>
            <person name="Li W."/>
            <person name="Chen H.Y."/>
            <person name="Chen S.E."/>
            <person name="Zhou L.G."/>
            <person name="Ni X.B."/>
            <person name="Tian J.H."/>
            <person name="Sheng Y."/>
            <person name="Liu T."/>
            <person name="Pan Y.S."/>
            <person name="Xia L.Y."/>
            <person name="Li J."/>
            <person name="Zhao F."/>
            <person name="Cao W.C."/>
        </authorList>
    </citation>
    <scope>NUCLEOTIDE SEQUENCE [LARGE SCALE GENOMIC DNA]</scope>
    <source>
        <strain evidence="1">Iper-2018</strain>
    </source>
</reference>
<keyword evidence="2" id="KW-1185">Reference proteome</keyword>
<dbReference type="EMBL" id="JABSTQ010004833">
    <property type="protein sequence ID" value="KAG0440895.1"/>
    <property type="molecule type" value="Genomic_DNA"/>
</dbReference>
<accession>A0AC60QRN3</accession>
<sequence>MHRGNQFIHRDHVLEQCPSGEVSLDLSDSQGQSSVVVTLSKHLPYPGDSSCNLTINAPWADGLLFVLSDKKQVLLAPLCSARAIGTRFVAIPEKQVTLEVKTHPSTPSRNYTGLNLAFTGYVNEIHCDLDQMFLCQKTRVCIFKTLLCDQVDHCGDRSDEPQDCGTDETLFYVVKEVVTIKIRADLVSTFPEYHGQQTWVDWAPLLSWCVLFALFGGAFFRVYCRKRRLQLKDQ</sequence>
<protein>
    <submittedName>
        <fullName evidence="1">Uncharacterized protein</fullName>
    </submittedName>
</protein>
<proteinExistence type="predicted"/>